<evidence type="ECO:0000256" key="6">
    <source>
        <dbReference type="ARBA" id="ARBA00022741"/>
    </source>
</evidence>
<sequence>MLIVILPDDSRREFDDGVSAYDVAAGISGGLARAAIAAEVDGELRDLHAPLVVAEANGTSGKTAGTSPAARSAGAREVNVRVITKKDPEALGIMRHSAAHVMAQAVMRLHQGVGLAFGPTTATGFYYDFQLDKPLSEEDFPAIEAEMAKIVAADERFERMIVPRAKAVEMCRELGQKLKVEHIETGLAGEETLSFYRQGEFLDLCRGKHIPSTGHIGKAFKLLSVAGAYWKGDASRDQLQRLYATAYFDKKELTDYLTQLEEAKRRDHRVLGKQLELFTISQTVGSGLILWLPKGAVIRQTLEDYLKVELRRRGYDAVYTPNIGKIELYQISGHFPYYSDSQFPPIDLSEREGQKPGEGERYLLKPMNCPHHIMIYKSKPRSYRDLPVRLAEFGTVYRFEQSGELNGMTRVRGFCQDDAHIFCTEEQVADEFRGCLEMTQTVLKSLGMNNYRVRLGFRDPNGDKYVGKPEVWDRAEASLKAVCESMNLPDMSVEAGEAAFYGPKADFVVTDCIGREWQLGTVQLDYNLPSKERFGLEYTGADNAPHQPVMIHRAPLGSMERFVGVLIEHFAGAFPLWLAPEQARVLTVSEKSEEYGREVEQKLKEAGFRVTGDYRGSKLGAKIREAQLGLIPYMLVVGEKDAAEGTVTVRDRLEGDIGAMPLAEAMAKLQAEVAAKTVRQVADGGAPPPPIDRGPKNEY</sequence>
<dbReference type="NCBIfam" id="TIGR00418">
    <property type="entry name" value="thrS"/>
    <property type="match status" value="1"/>
</dbReference>
<evidence type="ECO:0000256" key="5">
    <source>
        <dbReference type="ARBA" id="ARBA00022723"/>
    </source>
</evidence>
<dbReference type="InterPro" id="IPR012675">
    <property type="entry name" value="Beta-grasp_dom_sf"/>
</dbReference>
<dbReference type="InterPro" id="IPR004095">
    <property type="entry name" value="TGS"/>
</dbReference>
<evidence type="ECO:0000256" key="3">
    <source>
        <dbReference type="ARBA" id="ARBA00022555"/>
    </source>
</evidence>
<dbReference type="PANTHER" id="PTHR11451:SF44">
    <property type="entry name" value="THREONINE--TRNA LIGASE, CHLOROPLASTIC_MITOCHONDRIAL 2"/>
    <property type="match status" value="1"/>
</dbReference>
<evidence type="ECO:0000256" key="9">
    <source>
        <dbReference type="ARBA" id="ARBA00022884"/>
    </source>
</evidence>
<proteinExistence type="inferred from homology"/>
<feature type="binding site" evidence="13">
    <location>
        <position position="369"/>
    </location>
    <ligand>
        <name>Zn(2+)</name>
        <dbReference type="ChEBI" id="CHEBI:29105"/>
        <note>catalytic</note>
    </ligand>
</feature>
<dbReference type="CDD" id="cd00771">
    <property type="entry name" value="ThrRS_core"/>
    <property type="match status" value="1"/>
</dbReference>
<dbReference type="GO" id="GO:0046872">
    <property type="term" value="F:metal ion binding"/>
    <property type="evidence" value="ECO:0007669"/>
    <property type="project" value="UniProtKB-KW"/>
</dbReference>
<dbReference type="InterPro" id="IPR002320">
    <property type="entry name" value="Thr-tRNA-ligase_IIa"/>
</dbReference>
<dbReference type="Proteomes" id="UP000317909">
    <property type="component" value="Chromosome"/>
</dbReference>
<comment type="subcellular location">
    <subcellularLocation>
        <location evidence="13">Cytoplasm</location>
    </subcellularLocation>
</comment>
<protein>
    <recommendedName>
        <fullName evidence="13">Threonine--tRNA ligase</fullName>
        <ecNumber evidence="13">6.1.1.3</ecNumber>
    </recommendedName>
    <alternativeName>
        <fullName evidence="13">Threonyl-tRNA synthetase</fullName>
        <shortName evidence="13">ThrRS</shortName>
    </alternativeName>
</protein>
<dbReference type="GO" id="GO:0000049">
    <property type="term" value="F:tRNA binding"/>
    <property type="evidence" value="ECO:0007669"/>
    <property type="project" value="UniProtKB-KW"/>
</dbReference>
<dbReference type="PRINTS" id="PR01047">
    <property type="entry name" value="TRNASYNTHTHR"/>
</dbReference>
<comment type="catalytic activity">
    <reaction evidence="12 13">
        <text>tRNA(Thr) + L-threonine + ATP = L-threonyl-tRNA(Thr) + AMP + diphosphate + H(+)</text>
        <dbReference type="Rhea" id="RHEA:24624"/>
        <dbReference type="Rhea" id="RHEA-COMP:9670"/>
        <dbReference type="Rhea" id="RHEA-COMP:9704"/>
        <dbReference type="ChEBI" id="CHEBI:15378"/>
        <dbReference type="ChEBI" id="CHEBI:30616"/>
        <dbReference type="ChEBI" id="CHEBI:33019"/>
        <dbReference type="ChEBI" id="CHEBI:57926"/>
        <dbReference type="ChEBI" id="CHEBI:78442"/>
        <dbReference type="ChEBI" id="CHEBI:78534"/>
        <dbReference type="ChEBI" id="CHEBI:456215"/>
        <dbReference type="EC" id="6.1.1.3"/>
    </reaction>
</comment>
<keyword evidence="9 13" id="KW-0694">RNA-binding</keyword>
<evidence type="ECO:0000256" key="11">
    <source>
        <dbReference type="ARBA" id="ARBA00023146"/>
    </source>
</evidence>
<keyword evidence="8 13" id="KW-0067">ATP-binding</keyword>
<dbReference type="FunFam" id="3.30.930.10:FF:000002">
    <property type="entry name" value="Threonine--tRNA ligase"/>
    <property type="match status" value="1"/>
</dbReference>
<evidence type="ECO:0000256" key="7">
    <source>
        <dbReference type="ARBA" id="ARBA00022833"/>
    </source>
</evidence>
<dbReference type="InterPro" id="IPR012676">
    <property type="entry name" value="TGS-like"/>
</dbReference>
<dbReference type="Pfam" id="PF07973">
    <property type="entry name" value="tRNA_SAD"/>
    <property type="match status" value="1"/>
</dbReference>
<accession>A0A517TU40</accession>
<evidence type="ECO:0000256" key="2">
    <source>
        <dbReference type="ARBA" id="ARBA00022490"/>
    </source>
</evidence>
<dbReference type="SUPFAM" id="SSF55186">
    <property type="entry name" value="ThrRS/AlaRS common domain"/>
    <property type="match status" value="1"/>
</dbReference>
<dbReference type="InterPro" id="IPR045864">
    <property type="entry name" value="aa-tRNA-synth_II/BPL/LPL"/>
</dbReference>
<dbReference type="InterPro" id="IPR006195">
    <property type="entry name" value="aa-tRNA-synth_II"/>
</dbReference>
<dbReference type="Gene3D" id="3.30.930.10">
    <property type="entry name" value="Bira Bifunctional Protein, Domain 2"/>
    <property type="match status" value="1"/>
</dbReference>
<dbReference type="Pfam" id="PF02824">
    <property type="entry name" value="TGS"/>
    <property type="match status" value="1"/>
</dbReference>
<comment type="subunit">
    <text evidence="13">Homodimer.</text>
</comment>
<feature type="region of interest" description="Disordered" evidence="14">
    <location>
        <begin position="679"/>
        <end position="699"/>
    </location>
</feature>
<keyword evidence="6 13" id="KW-0547">Nucleotide-binding</keyword>
<dbReference type="EC" id="6.1.1.3" evidence="13"/>
<dbReference type="FunFam" id="3.30.980.10:FF:000005">
    <property type="entry name" value="Threonyl-tRNA synthetase, mitochondrial"/>
    <property type="match status" value="1"/>
</dbReference>
<dbReference type="AlphaFoldDB" id="A0A517TU40"/>
<dbReference type="Gene3D" id="3.40.50.800">
    <property type="entry name" value="Anticodon-binding domain"/>
    <property type="match status" value="1"/>
</dbReference>
<dbReference type="PROSITE" id="PS50862">
    <property type="entry name" value="AA_TRNA_LIGASE_II"/>
    <property type="match status" value="1"/>
</dbReference>
<evidence type="ECO:0000313" key="17">
    <source>
        <dbReference type="EMBL" id="QDT71890.1"/>
    </source>
</evidence>
<dbReference type="RefSeq" id="WP_145431506.1">
    <property type="nucleotide sequence ID" value="NZ_CP036339.1"/>
</dbReference>
<dbReference type="SUPFAM" id="SSF52954">
    <property type="entry name" value="Class II aaRS ABD-related"/>
    <property type="match status" value="1"/>
</dbReference>
<dbReference type="InterPro" id="IPR012947">
    <property type="entry name" value="tRNA_SAD"/>
</dbReference>
<dbReference type="InterPro" id="IPR002314">
    <property type="entry name" value="aa-tRNA-synt_IIb"/>
</dbReference>
<evidence type="ECO:0000256" key="13">
    <source>
        <dbReference type="HAMAP-Rule" id="MF_00184"/>
    </source>
</evidence>
<dbReference type="Gene3D" id="3.30.54.20">
    <property type="match status" value="1"/>
</dbReference>
<name>A0A517TU40_9BACT</name>
<comment type="similarity">
    <text evidence="1 13">Belongs to the class-II aminoacyl-tRNA synthetase family.</text>
</comment>
<dbReference type="GO" id="GO:0005524">
    <property type="term" value="F:ATP binding"/>
    <property type="evidence" value="ECO:0007669"/>
    <property type="project" value="UniProtKB-UniRule"/>
</dbReference>
<dbReference type="GO" id="GO:0004829">
    <property type="term" value="F:threonine-tRNA ligase activity"/>
    <property type="evidence" value="ECO:0007669"/>
    <property type="project" value="UniProtKB-UniRule"/>
</dbReference>
<dbReference type="CDD" id="cd01667">
    <property type="entry name" value="TGS_ThrRS"/>
    <property type="match status" value="1"/>
</dbReference>
<keyword evidence="2 13" id="KW-0963">Cytoplasm</keyword>
<dbReference type="Pfam" id="PF03129">
    <property type="entry name" value="HGTP_anticodon"/>
    <property type="match status" value="1"/>
</dbReference>
<feature type="domain" description="TGS" evidence="16">
    <location>
        <begin position="1"/>
        <end position="51"/>
    </location>
</feature>
<dbReference type="GO" id="GO:0005737">
    <property type="term" value="C:cytoplasm"/>
    <property type="evidence" value="ECO:0007669"/>
    <property type="project" value="UniProtKB-SubCell"/>
</dbReference>
<comment type="cofactor">
    <cofactor evidence="13">
        <name>Zn(2+)</name>
        <dbReference type="ChEBI" id="CHEBI:29105"/>
    </cofactor>
    <text evidence="13">Binds 1 zinc ion per subunit.</text>
</comment>
<evidence type="ECO:0000256" key="10">
    <source>
        <dbReference type="ARBA" id="ARBA00022917"/>
    </source>
</evidence>
<dbReference type="CDD" id="cd00860">
    <property type="entry name" value="ThrRS_anticodon"/>
    <property type="match status" value="1"/>
</dbReference>
<dbReference type="SMART" id="SM00863">
    <property type="entry name" value="tRNA_SAD"/>
    <property type="match status" value="1"/>
</dbReference>
<dbReference type="InterPro" id="IPR018163">
    <property type="entry name" value="Thr/Ala-tRNA-synth_IIc_edit"/>
</dbReference>
<evidence type="ECO:0000256" key="14">
    <source>
        <dbReference type="SAM" id="MobiDB-lite"/>
    </source>
</evidence>
<evidence type="ECO:0000256" key="8">
    <source>
        <dbReference type="ARBA" id="ARBA00022840"/>
    </source>
</evidence>
<keyword evidence="7 13" id="KW-0862">Zinc</keyword>
<dbReference type="EMBL" id="CP036339">
    <property type="protein sequence ID" value="QDT71890.1"/>
    <property type="molecule type" value="Genomic_DNA"/>
</dbReference>
<dbReference type="OrthoDB" id="9802304at2"/>
<dbReference type="GO" id="GO:0006435">
    <property type="term" value="P:threonyl-tRNA aminoacylation"/>
    <property type="evidence" value="ECO:0007669"/>
    <property type="project" value="UniProtKB-UniRule"/>
</dbReference>
<dbReference type="FunFam" id="3.40.50.800:FF:000001">
    <property type="entry name" value="Threonine--tRNA ligase"/>
    <property type="match status" value="1"/>
</dbReference>
<keyword evidence="10 13" id="KW-0648">Protein biosynthesis</keyword>
<gene>
    <name evidence="13 17" type="primary">thrS</name>
    <name evidence="17" type="ORF">I41_10510</name>
</gene>
<dbReference type="HAMAP" id="MF_00184">
    <property type="entry name" value="Thr_tRNA_synth"/>
    <property type="match status" value="1"/>
</dbReference>
<organism evidence="17 18">
    <name type="scientific">Lacipirellula limnantheis</name>
    <dbReference type="NCBI Taxonomy" id="2528024"/>
    <lineage>
        <taxon>Bacteria</taxon>
        <taxon>Pseudomonadati</taxon>
        <taxon>Planctomycetota</taxon>
        <taxon>Planctomycetia</taxon>
        <taxon>Pirellulales</taxon>
        <taxon>Lacipirellulaceae</taxon>
        <taxon>Lacipirellula</taxon>
    </lineage>
</organism>
<dbReference type="InterPro" id="IPR033728">
    <property type="entry name" value="ThrRS_core"/>
</dbReference>
<reference evidence="17 18" key="1">
    <citation type="submission" date="2019-02" db="EMBL/GenBank/DDBJ databases">
        <title>Deep-cultivation of Planctomycetes and their phenomic and genomic characterization uncovers novel biology.</title>
        <authorList>
            <person name="Wiegand S."/>
            <person name="Jogler M."/>
            <person name="Boedeker C."/>
            <person name="Pinto D."/>
            <person name="Vollmers J."/>
            <person name="Rivas-Marin E."/>
            <person name="Kohn T."/>
            <person name="Peeters S.H."/>
            <person name="Heuer A."/>
            <person name="Rast P."/>
            <person name="Oberbeckmann S."/>
            <person name="Bunk B."/>
            <person name="Jeske O."/>
            <person name="Meyerdierks A."/>
            <person name="Storesund J.E."/>
            <person name="Kallscheuer N."/>
            <person name="Luecker S."/>
            <person name="Lage O.M."/>
            <person name="Pohl T."/>
            <person name="Merkel B.J."/>
            <person name="Hornburger P."/>
            <person name="Mueller R.-W."/>
            <person name="Bruemmer F."/>
            <person name="Labrenz M."/>
            <person name="Spormann A.M."/>
            <person name="Op den Camp H."/>
            <person name="Overmann J."/>
            <person name="Amann R."/>
            <person name="Jetten M.S.M."/>
            <person name="Mascher T."/>
            <person name="Medema M.H."/>
            <person name="Devos D.P."/>
            <person name="Kaster A.-K."/>
            <person name="Ovreas L."/>
            <person name="Rohde M."/>
            <person name="Galperin M.Y."/>
            <person name="Jogler C."/>
        </authorList>
    </citation>
    <scope>NUCLEOTIDE SEQUENCE [LARGE SCALE GENOMIC DNA]</scope>
    <source>
        <strain evidence="17 18">I41</strain>
    </source>
</reference>
<keyword evidence="4 13" id="KW-0436">Ligase</keyword>
<dbReference type="InterPro" id="IPR004154">
    <property type="entry name" value="Anticodon-bd"/>
</dbReference>
<dbReference type="KEGG" id="llh:I41_10510"/>
<dbReference type="InterPro" id="IPR047246">
    <property type="entry name" value="ThrRS_anticodon"/>
</dbReference>
<keyword evidence="11 13" id="KW-0030">Aminoacyl-tRNA synthetase</keyword>
<dbReference type="SUPFAM" id="SSF81271">
    <property type="entry name" value="TGS-like"/>
    <property type="match status" value="1"/>
</dbReference>
<evidence type="ECO:0000256" key="1">
    <source>
        <dbReference type="ARBA" id="ARBA00008226"/>
    </source>
</evidence>
<evidence type="ECO:0000256" key="12">
    <source>
        <dbReference type="ARBA" id="ARBA00049515"/>
    </source>
</evidence>
<evidence type="ECO:0000256" key="4">
    <source>
        <dbReference type="ARBA" id="ARBA00022598"/>
    </source>
</evidence>
<evidence type="ECO:0000313" key="18">
    <source>
        <dbReference type="Proteomes" id="UP000317909"/>
    </source>
</evidence>
<dbReference type="PROSITE" id="PS51880">
    <property type="entry name" value="TGS"/>
    <property type="match status" value="1"/>
</dbReference>
<keyword evidence="18" id="KW-1185">Reference proteome</keyword>
<dbReference type="Pfam" id="PF00587">
    <property type="entry name" value="tRNA-synt_2b"/>
    <property type="match status" value="1"/>
</dbReference>
<keyword evidence="3 13" id="KW-0820">tRNA-binding</keyword>
<feature type="binding site" evidence="13">
    <location>
        <position position="420"/>
    </location>
    <ligand>
        <name>Zn(2+)</name>
        <dbReference type="ChEBI" id="CHEBI:29105"/>
        <note>catalytic</note>
    </ligand>
</feature>
<keyword evidence="5 13" id="KW-0479">Metal-binding</keyword>
<comment type="caution">
    <text evidence="13">Lacks conserved residue(s) required for the propagation of feature annotation.</text>
</comment>
<dbReference type="PANTHER" id="PTHR11451">
    <property type="entry name" value="THREONINE-TRNA LIGASE"/>
    <property type="match status" value="1"/>
</dbReference>
<dbReference type="Gene3D" id="3.30.980.10">
    <property type="entry name" value="Threonyl-trna Synthetase, Chain A, domain 2"/>
    <property type="match status" value="1"/>
</dbReference>
<dbReference type="SUPFAM" id="SSF55681">
    <property type="entry name" value="Class II aaRS and biotin synthetases"/>
    <property type="match status" value="1"/>
</dbReference>
<feature type="domain" description="Aminoacyl-transfer RNA synthetases class-II family profile" evidence="15">
    <location>
        <begin position="267"/>
        <end position="575"/>
    </location>
</feature>
<dbReference type="InterPro" id="IPR036621">
    <property type="entry name" value="Anticodon-bd_dom_sf"/>
</dbReference>
<evidence type="ECO:0000259" key="16">
    <source>
        <dbReference type="PROSITE" id="PS51880"/>
    </source>
</evidence>
<dbReference type="Gene3D" id="3.10.20.30">
    <property type="match status" value="1"/>
</dbReference>
<evidence type="ECO:0000259" key="15">
    <source>
        <dbReference type="PROSITE" id="PS50862"/>
    </source>
</evidence>
<feature type="binding site" evidence="13">
    <location>
        <position position="552"/>
    </location>
    <ligand>
        <name>Zn(2+)</name>
        <dbReference type="ChEBI" id="CHEBI:29105"/>
        <note>catalytic</note>
    </ligand>
</feature>